<evidence type="ECO:0000313" key="1">
    <source>
        <dbReference type="EMBL" id="MBB5218317.1"/>
    </source>
</evidence>
<gene>
    <name evidence="2" type="ORF">DYE49_05750</name>
    <name evidence="1" type="ORF">HNP77_000661</name>
</gene>
<organism evidence="1 3">
    <name type="scientific">Treponema rectale</name>
    <dbReference type="NCBI Taxonomy" id="744512"/>
    <lineage>
        <taxon>Bacteria</taxon>
        <taxon>Pseudomonadati</taxon>
        <taxon>Spirochaetota</taxon>
        <taxon>Spirochaetia</taxon>
        <taxon>Spirochaetales</taxon>
        <taxon>Treponemataceae</taxon>
        <taxon>Treponema</taxon>
    </lineage>
</organism>
<proteinExistence type="predicted"/>
<evidence type="ECO:0000313" key="3">
    <source>
        <dbReference type="Proteomes" id="UP000578697"/>
    </source>
</evidence>
<evidence type="ECO:0000313" key="4">
    <source>
        <dbReference type="Proteomes" id="UP000593591"/>
    </source>
</evidence>
<dbReference type="RefSeq" id="WP_184651738.1">
    <property type="nucleotide sequence ID" value="NZ_JACHFR010000001.1"/>
</dbReference>
<dbReference type="EMBL" id="JACHFR010000001">
    <property type="protein sequence ID" value="MBB5218317.1"/>
    <property type="molecule type" value="Genomic_DNA"/>
</dbReference>
<protein>
    <recommendedName>
        <fullName evidence="5">Band 7 domain-containing protein</fullName>
    </recommendedName>
</protein>
<name>A0A840S9F5_9SPIR</name>
<keyword evidence="3" id="KW-1185">Reference proteome</keyword>
<dbReference type="AlphaFoldDB" id="A0A840S9F5"/>
<sequence length="277" mass="31205">MKSKRRFLSLFIFVAAAAAVFAFGWLQLFIEADSCGIMVSKTSGTYEKIIKTGDFTWRWEHLIPKNTKIIEFDSCGKTFSVTSSGTLASADVYSSQVPENPDFSYQVTYLISLNTSEEEILNLYSRKVISSQEELNAYLEQKAQSLADRITSAILSEGLLPGDEINLLNEEKLLSLKESASEDFKNININSIKIASSRIPDVELYRRLKDSYFTFVSELDGILKLKAQEHAQDILDDSRILDRLEKFAGLMEKYPSLAEISKSSDISQVMKVLSDIK</sequence>
<dbReference type="Proteomes" id="UP000593591">
    <property type="component" value="Chromosome"/>
</dbReference>
<reference evidence="2 4" key="1">
    <citation type="submission" date="2018-08" db="EMBL/GenBank/DDBJ databases">
        <title>The first complete genome of Treponema rectale (CHPAT), a commensal spirochete of the bovine rectum.</title>
        <authorList>
            <person name="Staton G.J."/>
            <person name="Clegg S.R."/>
            <person name="Carter S.D."/>
            <person name="Radford A.D."/>
            <person name="Darby A."/>
            <person name="Hall N."/>
            <person name="Birtles R.J."/>
            <person name="Evans N.J."/>
        </authorList>
    </citation>
    <scope>NUCLEOTIDE SEQUENCE [LARGE SCALE GENOMIC DNA]</scope>
    <source>
        <strain evidence="2 4">CHPA</strain>
    </source>
</reference>
<evidence type="ECO:0008006" key="5">
    <source>
        <dbReference type="Google" id="ProtNLM"/>
    </source>
</evidence>
<dbReference type="KEGG" id="trc:DYE49_05750"/>
<reference evidence="1 3" key="2">
    <citation type="submission" date="2020-08" db="EMBL/GenBank/DDBJ databases">
        <title>Genomic Encyclopedia of Type Strains, Phase IV (KMG-IV): sequencing the most valuable type-strain genomes for metagenomic binning, comparative biology and taxonomic classification.</title>
        <authorList>
            <person name="Goeker M."/>
        </authorList>
    </citation>
    <scope>NUCLEOTIDE SEQUENCE [LARGE SCALE GENOMIC DNA]</scope>
    <source>
        <strain evidence="1 3">DSM 103679</strain>
    </source>
</reference>
<evidence type="ECO:0000313" key="2">
    <source>
        <dbReference type="EMBL" id="QOS39983.1"/>
    </source>
</evidence>
<dbReference type="Proteomes" id="UP000578697">
    <property type="component" value="Unassembled WGS sequence"/>
</dbReference>
<dbReference type="EMBL" id="CP031517">
    <property type="protein sequence ID" value="QOS39983.1"/>
    <property type="molecule type" value="Genomic_DNA"/>
</dbReference>
<accession>A0A840S9F5</accession>